<feature type="domain" description="GST N-terminal" evidence="5">
    <location>
        <begin position="1"/>
        <end position="80"/>
    </location>
</feature>
<evidence type="ECO:0000256" key="3">
    <source>
        <dbReference type="ARBA" id="ARBA00022679"/>
    </source>
</evidence>
<dbReference type="EMBL" id="SPRC01000014">
    <property type="protein sequence ID" value="TIB80684.1"/>
    <property type="molecule type" value="Genomic_DNA"/>
</dbReference>
<dbReference type="Gene3D" id="1.20.1050.10">
    <property type="match status" value="1"/>
</dbReference>
<dbReference type="PROSITE" id="PS50404">
    <property type="entry name" value="GST_NTER"/>
    <property type="match status" value="1"/>
</dbReference>
<dbReference type="Proteomes" id="UP000310685">
    <property type="component" value="Unassembled WGS sequence"/>
</dbReference>
<dbReference type="GO" id="GO:0005737">
    <property type="term" value="C:cytoplasm"/>
    <property type="evidence" value="ECO:0007669"/>
    <property type="project" value="UniProtKB-ARBA"/>
</dbReference>
<evidence type="ECO:0000313" key="9">
    <source>
        <dbReference type="Proteomes" id="UP000310685"/>
    </source>
</evidence>
<organism evidence="7 8">
    <name type="scientific">Wallemia mellicola</name>
    <dbReference type="NCBI Taxonomy" id="1708541"/>
    <lineage>
        <taxon>Eukaryota</taxon>
        <taxon>Fungi</taxon>
        <taxon>Dikarya</taxon>
        <taxon>Basidiomycota</taxon>
        <taxon>Wallemiomycotina</taxon>
        <taxon>Wallemiomycetes</taxon>
        <taxon>Wallemiales</taxon>
        <taxon>Wallemiaceae</taxon>
        <taxon>Wallemia</taxon>
    </lineage>
</organism>
<comment type="similarity">
    <text evidence="1">Belongs to the GST superfamily.</text>
</comment>
<reference evidence="8 9" key="1">
    <citation type="submission" date="2019-03" db="EMBL/GenBank/DDBJ databases">
        <title>Sequencing 25 genomes of Wallemia mellicola.</title>
        <authorList>
            <person name="Gostincar C."/>
        </authorList>
    </citation>
    <scope>NUCLEOTIDE SEQUENCE [LARGE SCALE GENOMIC DNA]</scope>
    <source>
        <strain evidence="6 9">EXF-6152</strain>
        <strain evidence="7 8">EXF-8738</strain>
    </source>
</reference>
<dbReference type="AlphaFoldDB" id="A0A4T0M3B8"/>
<proteinExistence type="inferred from homology"/>
<dbReference type="SFLD" id="SFLDS00019">
    <property type="entry name" value="Glutathione_Transferase_(cytos"/>
    <property type="match status" value="1"/>
</dbReference>
<dbReference type="GO" id="GO:0004602">
    <property type="term" value="F:glutathione peroxidase activity"/>
    <property type="evidence" value="ECO:0007669"/>
    <property type="project" value="UniProtKB-ARBA"/>
</dbReference>
<dbReference type="InterPro" id="IPR036282">
    <property type="entry name" value="Glutathione-S-Trfase_C_sf"/>
</dbReference>
<dbReference type="InterPro" id="IPR004045">
    <property type="entry name" value="Glutathione_S-Trfase_N"/>
</dbReference>
<protein>
    <recommendedName>
        <fullName evidence="2">glutathione transferase</fullName>
        <ecNumber evidence="2">2.5.1.18</ecNumber>
    </recommendedName>
</protein>
<dbReference type="SUPFAM" id="SSF52833">
    <property type="entry name" value="Thioredoxin-like"/>
    <property type="match status" value="1"/>
</dbReference>
<comment type="catalytic activity">
    <reaction evidence="4">
        <text>RX + glutathione = an S-substituted glutathione + a halide anion + H(+)</text>
        <dbReference type="Rhea" id="RHEA:16437"/>
        <dbReference type="ChEBI" id="CHEBI:15378"/>
        <dbReference type="ChEBI" id="CHEBI:16042"/>
        <dbReference type="ChEBI" id="CHEBI:17792"/>
        <dbReference type="ChEBI" id="CHEBI:57925"/>
        <dbReference type="ChEBI" id="CHEBI:90779"/>
        <dbReference type="EC" id="2.5.1.18"/>
    </reaction>
</comment>
<dbReference type="Proteomes" id="UP000305647">
    <property type="component" value="Unassembled WGS sequence"/>
</dbReference>
<dbReference type="FunFam" id="3.40.30.10:FF:000156">
    <property type="entry name" value="Glutathione S-transferase 1"/>
    <property type="match status" value="1"/>
</dbReference>
<dbReference type="InterPro" id="IPR036249">
    <property type="entry name" value="Thioredoxin-like_sf"/>
</dbReference>
<evidence type="ECO:0000313" key="6">
    <source>
        <dbReference type="EMBL" id="TIB80684.1"/>
    </source>
</evidence>
<dbReference type="SFLD" id="SFLDG00358">
    <property type="entry name" value="Main_(cytGST)"/>
    <property type="match status" value="1"/>
</dbReference>
<dbReference type="InterPro" id="IPR040079">
    <property type="entry name" value="Glutathione_S-Trfase"/>
</dbReference>
<dbReference type="Pfam" id="PF02798">
    <property type="entry name" value="GST_N"/>
    <property type="match status" value="1"/>
</dbReference>
<dbReference type="PANTHER" id="PTHR44051">
    <property type="entry name" value="GLUTATHIONE S-TRANSFERASE-RELATED"/>
    <property type="match status" value="1"/>
</dbReference>
<dbReference type="EMBL" id="SPRO01000004">
    <property type="protein sequence ID" value="TIC33669.1"/>
    <property type="molecule type" value="Genomic_DNA"/>
</dbReference>
<keyword evidence="3" id="KW-0808">Transferase</keyword>
<comment type="caution">
    <text evidence="7">The sequence shown here is derived from an EMBL/GenBank/DDBJ whole genome shotgun (WGS) entry which is preliminary data.</text>
</comment>
<sequence length="238" mass="26706">MIKLHHLENSRSVRILWVLEELGIEYELKTYKRLPSGLAPPELKAVDPLGHAPILEDDGHTVAESGAIIEYLVEKYGGGKYTNSDDAFWKHYIEGSLMPFCVFKLVLSKGIESIPWYLRSVLAVVPRAILSQWVDPNLNNAVEIVDKQLKGKQGWAVGGDVDGNPTIADFMLGFTIDVLAFGGRLEHVGEGIKSYAERLQSYPSYKKANNYKRLSKNQATIAIKPHYKAKKNRIKEIV</sequence>
<dbReference type="PANTHER" id="PTHR44051:SF9">
    <property type="entry name" value="GLUTATHIONE S-TRANSFERASE 1"/>
    <property type="match status" value="1"/>
</dbReference>
<gene>
    <name evidence="7" type="ORF">E3Q10_00608</name>
    <name evidence="6" type="ORF">E3Q22_01741</name>
</gene>
<evidence type="ECO:0000256" key="1">
    <source>
        <dbReference type="ARBA" id="ARBA00007409"/>
    </source>
</evidence>
<evidence type="ECO:0000256" key="4">
    <source>
        <dbReference type="ARBA" id="ARBA00047960"/>
    </source>
</evidence>
<evidence type="ECO:0000259" key="5">
    <source>
        <dbReference type="PROSITE" id="PS50404"/>
    </source>
</evidence>
<evidence type="ECO:0000313" key="7">
    <source>
        <dbReference type="EMBL" id="TIC33669.1"/>
    </source>
</evidence>
<accession>A0A4T0M3B8</accession>
<dbReference type="SUPFAM" id="SSF47616">
    <property type="entry name" value="GST C-terminal domain-like"/>
    <property type="match status" value="1"/>
</dbReference>
<evidence type="ECO:0000256" key="2">
    <source>
        <dbReference type="ARBA" id="ARBA00012452"/>
    </source>
</evidence>
<dbReference type="CDD" id="cd03046">
    <property type="entry name" value="GST_N_GTT1_like"/>
    <property type="match status" value="1"/>
</dbReference>
<dbReference type="Gene3D" id="3.40.30.10">
    <property type="entry name" value="Glutaredoxin"/>
    <property type="match status" value="1"/>
</dbReference>
<dbReference type="GO" id="GO:0004364">
    <property type="term" value="F:glutathione transferase activity"/>
    <property type="evidence" value="ECO:0007669"/>
    <property type="project" value="UniProtKB-EC"/>
</dbReference>
<name>A0A4T0M3B8_9BASI</name>
<evidence type="ECO:0000313" key="8">
    <source>
        <dbReference type="Proteomes" id="UP000305647"/>
    </source>
</evidence>
<dbReference type="EC" id="2.5.1.18" evidence="2"/>